<dbReference type="Proteomes" id="UP000093592">
    <property type="component" value="Unassembled WGS sequence"/>
</dbReference>
<proteinExistence type="predicted"/>
<dbReference type="RefSeq" id="WP_065014034.1">
    <property type="nucleotide sequence ID" value="NZ_LZKJ01000080.1"/>
</dbReference>
<evidence type="ECO:0008006" key="3">
    <source>
        <dbReference type="Google" id="ProtNLM"/>
    </source>
</evidence>
<comment type="caution">
    <text evidence="1">The sequence shown here is derived from an EMBL/GenBank/DDBJ whole genome shotgun (WGS) entry which is preliminary data.</text>
</comment>
<reference evidence="2" key="1">
    <citation type="submission" date="2016-06" db="EMBL/GenBank/DDBJ databases">
        <authorList>
            <person name="Sutton G."/>
            <person name="Brinkac L."/>
            <person name="Sanka R."/>
            <person name="Adams M."/>
            <person name="Lau E."/>
            <person name="Sam S."/>
            <person name="Sreng N."/>
            <person name="Him V."/>
            <person name="Kerleguer A."/>
            <person name="Cheng S."/>
        </authorList>
    </citation>
    <scope>NUCLEOTIDE SEQUENCE [LARGE SCALE GENOMIC DNA]</scope>
    <source>
        <strain evidence="2">E861</strain>
    </source>
</reference>
<protein>
    <recommendedName>
        <fullName evidence="3">CAAX protease</fullName>
    </recommendedName>
</protein>
<dbReference type="AlphaFoldDB" id="A0A1A2ZG88"/>
<sequence>MTDTEEPGTWLEAWLSRPRFAVYLAAVGVDRRRALELYEWNTALSAVFLHDLAHLEVALRNAYDAAITASTTAGRPHWTTDPYRLFPVRWRAARDGTRIDANRAPREQIERAVREAGPGAPPGKVIAELTFGFWRYLSTTAHHHPLWIPHLHKAFRPGTSRRAVDDPVGRLHQLRNRIAHHEPLLRRETGRGVLSLTTRHLLDRLADLLTVADLISPELRDYIAAASSVRGKLSDLPL</sequence>
<dbReference type="OrthoDB" id="3418622at2"/>
<name>A0A1A2ZG88_9MYCO</name>
<gene>
    <name evidence="1" type="ORF">A5707_18465</name>
</gene>
<evidence type="ECO:0000313" key="1">
    <source>
        <dbReference type="EMBL" id="OBI48096.1"/>
    </source>
</evidence>
<organism evidence="1 2">
    <name type="scientific">Mycobacterium kyorinense</name>
    <dbReference type="NCBI Taxonomy" id="487514"/>
    <lineage>
        <taxon>Bacteria</taxon>
        <taxon>Bacillati</taxon>
        <taxon>Actinomycetota</taxon>
        <taxon>Actinomycetes</taxon>
        <taxon>Mycobacteriales</taxon>
        <taxon>Mycobacteriaceae</taxon>
        <taxon>Mycobacterium</taxon>
    </lineage>
</organism>
<evidence type="ECO:0000313" key="2">
    <source>
        <dbReference type="Proteomes" id="UP000093592"/>
    </source>
</evidence>
<accession>A0A1A2ZG88</accession>
<dbReference type="EMBL" id="LZKJ01000080">
    <property type="protein sequence ID" value="OBI48096.1"/>
    <property type="molecule type" value="Genomic_DNA"/>
</dbReference>